<dbReference type="SUPFAM" id="SSF47986">
    <property type="entry name" value="DEATH domain"/>
    <property type="match status" value="1"/>
</dbReference>
<dbReference type="InterPro" id="IPR001875">
    <property type="entry name" value="DED_dom"/>
</dbReference>
<sequence length="371" mass="41888">MRRFDILKKVLRASRTEVDEILRTVQFVSDYRVLMVDLSDNIGAEDLRSIGFLLSSSLSRERLDGMQSFLDIVTDLEKQGEVSNGSMDLIEQCLKSIHRIDLVKKINKYKEKVAEIQGTSVSNHTIGIKNLRKSEQESRVTPEVSNEKWELLRLQKNDRMSCRPTKSERISYQNSLDVYRLQAQPRGVCVIIDCVGYDGDRLEQTFKCLHFHVIMRKLLSVTDCLSTLREVAQLSCHCDADAFACCLISRASESHLLGTEAQASGLSLDAVRHLFNSNSCPGLVGKPKLFFVQSYSAFEPPRSAGCSGYYSYWDKYLETDGPAVAYDEAIPTSADVFWSHCWTQETALKEQNHQSAYLQALQSSLLNGQQG</sequence>
<proteinExistence type="inferred from homology"/>
<evidence type="ECO:0000313" key="6">
    <source>
        <dbReference type="EMBL" id="KAG5283370.1"/>
    </source>
</evidence>
<accession>A0AAV6HBJ7</accession>
<dbReference type="InterPro" id="IPR011029">
    <property type="entry name" value="DEATH-like_dom_sf"/>
</dbReference>
<dbReference type="InterPro" id="IPR015917">
    <property type="entry name" value="Pept_C14A"/>
</dbReference>
<protein>
    <recommendedName>
        <fullName evidence="8">CASP8 and FADD-like apoptosis regulator</fullName>
    </recommendedName>
</protein>
<reference evidence="6" key="1">
    <citation type="submission" date="2020-10" db="EMBL/GenBank/DDBJ databases">
        <title>Chromosome-scale genome assembly of the Allis shad, Alosa alosa.</title>
        <authorList>
            <person name="Margot Z."/>
            <person name="Christophe K."/>
            <person name="Cabau C."/>
            <person name="Louis A."/>
            <person name="Berthelot C."/>
            <person name="Parey E."/>
            <person name="Roest Crollius H."/>
            <person name="Montfort J."/>
            <person name="Robinson-Rechavi M."/>
            <person name="Bucao C."/>
            <person name="Bouchez O."/>
            <person name="Gislard M."/>
            <person name="Lluch J."/>
            <person name="Milhes M."/>
            <person name="Lampietro C."/>
            <person name="Lopez Roques C."/>
            <person name="Donnadieu C."/>
            <person name="Braasch I."/>
            <person name="Desvignes T."/>
            <person name="Postlethwait J."/>
            <person name="Bobe J."/>
            <person name="Guiguen Y."/>
        </authorList>
    </citation>
    <scope>NUCLEOTIDE SEQUENCE</scope>
    <source>
        <strain evidence="6">M-15738</strain>
        <tissue evidence="6">Blood</tissue>
    </source>
</reference>
<dbReference type="AlphaFoldDB" id="A0AAV6HBJ7"/>
<keyword evidence="7" id="KW-1185">Reference proteome</keyword>
<dbReference type="Proteomes" id="UP000823561">
    <property type="component" value="Chromosome 3"/>
</dbReference>
<dbReference type="Gene3D" id="3.40.50.1460">
    <property type="match status" value="2"/>
</dbReference>
<dbReference type="GO" id="GO:0006915">
    <property type="term" value="P:apoptotic process"/>
    <property type="evidence" value="ECO:0007669"/>
    <property type="project" value="UniProtKB-KW"/>
</dbReference>
<dbReference type="Pfam" id="PF01335">
    <property type="entry name" value="DED"/>
    <property type="match status" value="1"/>
</dbReference>
<comment type="similarity">
    <text evidence="1">Belongs to the peptidase C14A family.</text>
</comment>
<dbReference type="SMART" id="SM00115">
    <property type="entry name" value="CASc"/>
    <property type="match status" value="1"/>
</dbReference>
<gene>
    <name evidence="6" type="ORF">AALO_G00041340</name>
</gene>
<evidence type="ECO:0000259" key="4">
    <source>
        <dbReference type="PROSITE" id="PS50168"/>
    </source>
</evidence>
<dbReference type="Pfam" id="PF00656">
    <property type="entry name" value="Peptidase_C14"/>
    <property type="match status" value="1"/>
</dbReference>
<evidence type="ECO:0000259" key="5">
    <source>
        <dbReference type="PROSITE" id="PS50208"/>
    </source>
</evidence>
<keyword evidence="3" id="KW-0677">Repeat</keyword>
<comment type="caution">
    <text evidence="6">The sequence shown here is derived from an EMBL/GenBank/DDBJ whole genome shotgun (WGS) entry which is preliminary data.</text>
</comment>
<evidence type="ECO:0000256" key="1">
    <source>
        <dbReference type="ARBA" id="ARBA00010134"/>
    </source>
</evidence>
<dbReference type="PANTHER" id="PTHR48169">
    <property type="entry name" value="DED DOMAIN-CONTAINING PROTEIN"/>
    <property type="match status" value="1"/>
</dbReference>
<dbReference type="InterPro" id="IPR001309">
    <property type="entry name" value="Pept_C14_p20"/>
</dbReference>
<dbReference type="PANTHER" id="PTHR48169:SF3">
    <property type="entry name" value="CASP8 AND FADD LIKE APOPTOSIS REGULATOR"/>
    <property type="match status" value="1"/>
</dbReference>
<dbReference type="InterPro" id="IPR011600">
    <property type="entry name" value="Pept_C14_caspase"/>
</dbReference>
<dbReference type="GO" id="GO:0005737">
    <property type="term" value="C:cytoplasm"/>
    <property type="evidence" value="ECO:0007669"/>
    <property type="project" value="UniProtKB-ARBA"/>
</dbReference>
<dbReference type="GO" id="GO:0004197">
    <property type="term" value="F:cysteine-type endopeptidase activity"/>
    <property type="evidence" value="ECO:0007669"/>
    <property type="project" value="InterPro"/>
</dbReference>
<organism evidence="6 7">
    <name type="scientific">Alosa alosa</name>
    <name type="common">allis shad</name>
    <dbReference type="NCBI Taxonomy" id="278164"/>
    <lineage>
        <taxon>Eukaryota</taxon>
        <taxon>Metazoa</taxon>
        <taxon>Chordata</taxon>
        <taxon>Craniata</taxon>
        <taxon>Vertebrata</taxon>
        <taxon>Euteleostomi</taxon>
        <taxon>Actinopterygii</taxon>
        <taxon>Neopterygii</taxon>
        <taxon>Teleostei</taxon>
        <taxon>Clupei</taxon>
        <taxon>Clupeiformes</taxon>
        <taxon>Clupeoidei</taxon>
        <taxon>Clupeidae</taxon>
        <taxon>Alosa</taxon>
    </lineage>
</organism>
<feature type="domain" description="Caspase family p20" evidence="5">
    <location>
        <begin position="198"/>
        <end position="294"/>
    </location>
</feature>
<dbReference type="EMBL" id="JADWDJ010000003">
    <property type="protein sequence ID" value="KAG5283370.1"/>
    <property type="molecule type" value="Genomic_DNA"/>
</dbReference>
<dbReference type="GO" id="GO:0006508">
    <property type="term" value="P:proteolysis"/>
    <property type="evidence" value="ECO:0007669"/>
    <property type="project" value="InterPro"/>
</dbReference>
<dbReference type="PROSITE" id="PS50168">
    <property type="entry name" value="DED"/>
    <property type="match status" value="1"/>
</dbReference>
<dbReference type="FunFam" id="1.10.533.10:FF:000016">
    <property type="entry name" value="CASP8 and FADD-like apoptosis regulator"/>
    <property type="match status" value="1"/>
</dbReference>
<evidence type="ECO:0000256" key="3">
    <source>
        <dbReference type="ARBA" id="ARBA00022737"/>
    </source>
</evidence>
<feature type="domain" description="DED" evidence="4">
    <location>
        <begin position="30"/>
        <end position="108"/>
    </location>
</feature>
<evidence type="ECO:0000313" key="7">
    <source>
        <dbReference type="Proteomes" id="UP000823561"/>
    </source>
</evidence>
<dbReference type="PROSITE" id="PS50208">
    <property type="entry name" value="CASPASE_P20"/>
    <property type="match status" value="1"/>
</dbReference>
<dbReference type="GO" id="GO:0042981">
    <property type="term" value="P:regulation of apoptotic process"/>
    <property type="evidence" value="ECO:0007669"/>
    <property type="project" value="InterPro"/>
</dbReference>
<dbReference type="SUPFAM" id="SSF52129">
    <property type="entry name" value="Caspase-like"/>
    <property type="match status" value="1"/>
</dbReference>
<keyword evidence="2" id="KW-0053">Apoptosis</keyword>
<evidence type="ECO:0000256" key="2">
    <source>
        <dbReference type="ARBA" id="ARBA00022703"/>
    </source>
</evidence>
<dbReference type="Gene3D" id="1.10.533.10">
    <property type="entry name" value="Death Domain, Fas"/>
    <property type="match status" value="1"/>
</dbReference>
<dbReference type="InterPro" id="IPR029030">
    <property type="entry name" value="Caspase-like_dom_sf"/>
</dbReference>
<evidence type="ECO:0008006" key="8">
    <source>
        <dbReference type="Google" id="ProtNLM"/>
    </source>
</evidence>
<dbReference type="SMART" id="SM00031">
    <property type="entry name" value="DED"/>
    <property type="match status" value="1"/>
</dbReference>
<name>A0AAV6HBJ7_9TELE</name>